<organism evidence="1">
    <name type="scientific">viral metagenome</name>
    <dbReference type="NCBI Taxonomy" id="1070528"/>
    <lineage>
        <taxon>unclassified sequences</taxon>
        <taxon>metagenomes</taxon>
        <taxon>organismal metagenomes</taxon>
    </lineage>
</organism>
<dbReference type="AlphaFoldDB" id="A0A6C0EYC3"/>
<protein>
    <submittedName>
        <fullName evidence="1">Uncharacterized protein</fullName>
    </submittedName>
</protein>
<name>A0A6C0EYC3_9ZZZZ</name>
<proteinExistence type="predicted"/>
<reference evidence="1" key="1">
    <citation type="journal article" date="2020" name="Nature">
        <title>Giant virus diversity and host interactions through global metagenomics.</title>
        <authorList>
            <person name="Schulz F."/>
            <person name="Roux S."/>
            <person name="Paez-Espino D."/>
            <person name="Jungbluth S."/>
            <person name="Walsh D.A."/>
            <person name="Denef V.J."/>
            <person name="McMahon K.D."/>
            <person name="Konstantinidis K.T."/>
            <person name="Eloe-Fadrosh E.A."/>
            <person name="Kyrpides N.C."/>
            <person name="Woyke T."/>
        </authorList>
    </citation>
    <scope>NUCLEOTIDE SEQUENCE</scope>
    <source>
        <strain evidence="1">GVMAG-M-3300009161-52</strain>
    </source>
</reference>
<sequence>MKKITYFDLVKNRNKYTIQQLEANLNHLEIKHILQYQTLSSNFCAKYVLNEDYASCQEDLYLIDIGYVLYHQKHLTYDEIIKSLEVLEEIENTYNNNIENIDK</sequence>
<evidence type="ECO:0000313" key="1">
    <source>
        <dbReference type="EMBL" id="QHT34176.1"/>
    </source>
</evidence>
<accession>A0A6C0EYC3</accession>
<dbReference type="EMBL" id="MN738989">
    <property type="protein sequence ID" value="QHT34176.1"/>
    <property type="molecule type" value="Genomic_DNA"/>
</dbReference>